<evidence type="ECO:0000313" key="5">
    <source>
        <dbReference type="WBParaSite" id="scf7180000424751.g13921"/>
    </source>
</evidence>
<dbReference type="CDD" id="cd06768">
    <property type="entry name" value="PDZ_NHERF-like"/>
    <property type="match status" value="1"/>
</dbReference>
<dbReference type="SMART" id="SM00228">
    <property type="entry name" value="PDZ"/>
    <property type="match status" value="1"/>
</dbReference>
<dbReference type="InterPro" id="IPR036034">
    <property type="entry name" value="PDZ_sf"/>
</dbReference>
<dbReference type="WBParaSite" id="scf7180000424751.g13921">
    <property type="protein sequence ID" value="scf7180000424751.g13921"/>
    <property type="gene ID" value="scf7180000424751.g13921"/>
</dbReference>
<evidence type="ECO:0000259" key="3">
    <source>
        <dbReference type="PROSITE" id="PS50106"/>
    </source>
</evidence>
<keyword evidence="4" id="KW-1185">Reference proteome</keyword>
<evidence type="ECO:0000256" key="2">
    <source>
        <dbReference type="SAM" id="MobiDB-lite"/>
    </source>
</evidence>
<reference evidence="5" key="1">
    <citation type="submission" date="2022-11" db="UniProtKB">
        <authorList>
            <consortium name="WormBaseParasite"/>
        </authorList>
    </citation>
    <scope>IDENTIFICATION</scope>
</reference>
<feature type="domain" description="PDZ" evidence="3">
    <location>
        <begin position="9"/>
        <end position="91"/>
    </location>
</feature>
<dbReference type="AlphaFoldDB" id="A0A915P9K7"/>
<dbReference type="InterPro" id="IPR051067">
    <property type="entry name" value="NHER"/>
</dbReference>
<dbReference type="InterPro" id="IPR001478">
    <property type="entry name" value="PDZ"/>
</dbReference>
<dbReference type="GO" id="GO:0043495">
    <property type="term" value="F:protein-membrane adaptor activity"/>
    <property type="evidence" value="ECO:0007669"/>
    <property type="project" value="TreeGrafter"/>
</dbReference>
<feature type="region of interest" description="Disordered" evidence="2">
    <location>
        <begin position="149"/>
        <end position="177"/>
    </location>
</feature>
<dbReference type="Pfam" id="PF00595">
    <property type="entry name" value="PDZ"/>
    <property type="match status" value="1"/>
</dbReference>
<dbReference type="GO" id="GO:0016324">
    <property type="term" value="C:apical plasma membrane"/>
    <property type="evidence" value="ECO:0007669"/>
    <property type="project" value="TreeGrafter"/>
</dbReference>
<keyword evidence="1" id="KW-0677">Repeat</keyword>
<organism evidence="4 5">
    <name type="scientific">Meloidogyne floridensis</name>
    <dbReference type="NCBI Taxonomy" id="298350"/>
    <lineage>
        <taxon>Eukaryota</taxon>
        <taxon>Metazoa</taxon>
        <taxon>Ecdysozoa</taxon>
        <taxon>Nematoda</taxon>
        <taxon>Chromadorea</taxon>
        <taxon>Rhabditida</taxon>
        <taxon>Tylenchina</taxon>
        <taxon>Tylenchomorpha</taxon>
        <taxon>Tylenchoidea</taxon>
        <taxon>Meloidogynidae</taxon>
        <taxon>Meloidogyninae</taxon>
        <taxon>Meloidogyne</taxon>
    </lineage>
</organism>
<dbReference type="Proteomes" id="UP000887560">
    <property type="component" value="Unplaced"/>
</dbReference>
<name>A0A915P9K7_9BILA</name>
<evidence type="ECO:0000313" key="4">
    <source>
        <dbReference type="Proteomes" id="UP000887560"/>
    </source>
</evidence>
<dbReference type="PANTHER" id="PTHR14191">
    <property type="entry name" value="PDZ DOMAIN CONTAINING PROTEIN"/>
    <property type="match status" value="1"/>
</dbReference>
<sequence>MDENQILPRICILNKSAGVNEYGFDLHAEMGKGQFVGAVDIGSPAEISGLRPLDHILAVNGESIEGLSHKEVVQRIKSSSKGCSLLVLDEEGYIWAKENNLSAEYLLQQLNTIPRNVVEQQRPVCLFTVRDYCRLRAVKKPFPREPNQFIESGQISQISPPYREENTTEESGSCSIGLPFSGSNSPYSSRHQQQHLLVNSQQIPLEMGDEEEQLLSNGNSVN</sequence>
<dbReference type="GO" id="GO:0072659">
    <property type="term" value="P:protein localization to plasma membrane"/>
    <property type="evidence" value="ECO:0007669"/>
    <property type="project" value="TreeGrafter"/>
</dbReference>
<dbReference type="PROSITE" id="PS50106">
    <property type="entry name" value="PDZ"/>
    <property type="match status" value="1"/>
</dbReference>
<dbReference type="SUPFAM" id="SSF50156">
    <property type="entry name" value="PDZ domain-like"/>
    <property type="match status" value="1"/>
</dbReference>
<proteinExistence type="predicted"/>
<accession>A0A915P9K7</accession>
<dbReference type="PANTHER" id="PTHR14191:SF28">
    <property type="entry name" value="GH04176P-RELATED"/>
    <property type="match status" value="1"/>
</dbReference>
<dbReference type="Gene3D" id="2.30.42.10">
    <property type="match status" value="1"/>
</dbReference>
<protein>
    <submittedName>
        <fullName evidence="5">PDZ domain-containing protein</fullName>
    </submittedName>
</protein>
<evidence type="ECO:0000256" key="1">
    <source>
        <dbReference type="ARBA" id="ARBA00022737"/>
    </source>
</evidence>
<feature type="compositionally biased region" description="Polar residues" evidence="2">
    <location>
        <begin position="149"/>
        <end position="159"/>
    </location>
</feature>